<evidence type="ECO:0000313" key="14">
    <source>
        <dbReference type="EMBL" id="KAK9398656.1"/>
    </source>
</evidence>
<organism evidence="14 15">
    <name type="scientific">Crotalus adamanteus</name>
    <name type="common">Eastern diamondback rattlesnake</name>
    <dbReference type="NCBI Taxonomy" id="8729"/>
    <lineage>
        <taxon>Eukaryota</taxon>
        <taxon>Metazoa</taxon>
        <taxon>Chordata</taxon>
        <taxon>Craniata</taxon>
        <taxon>Vertebrata</taxon>
        <taxon>Euteleostomi</taxon>
        <taxon>Lepidosauria</taxon>
        <taxon>Squamata</taxon>
        <taxon>Bifurcata</taxon>
        <taxon>Unidentata</taxon>
        <taxon>Episquamata</taxon>
        <taxon>Toxicofera</taxon>
        <taxon>Serpentes</taxon>
        <taxon>Colubroidea</taxon>
        <taxon>Viperidae</taxon>
        <taxon>Crotalinae</taxon>
        <taxon>Crotalus</taxon>
    </lineage>
</organism>
<dbReference type="GO" id="GO:0008083">
    <property type="term" value="F:growth factor activity"/>
    <property type="evidence" value="ECO:0007669"/>
    <property type="project" value="UniProtKB-KW"/>
</dbReference>
<dbReference type="Proteomes" id="UP001474421">
    <property type="component" value="Unassembled WGS sequence"/>
</dbReference>
<protein>
    <recommendedName>
        <fullName evidence="3">Bone morphogenetic protein 3</fullName>
    </recommendedName>
</protein>
<evidence type="ECO:0000256" key="1">
    <source>
        <dbReference type="ARBA" id="ARBA00004613"/>
    </source>
</evidence>
<comment type="subcellular location">
    <subcellularLocation>
        <location evidence="1">Secreted</location>
    </subcellularLocation>
</comment>
<keyword evidence="6" id="KW-0165">Cleavage on pair of basic residues</keyword>
<evidence type="ECO:0000256" key="10">
    <source>
        <dbReference type="ARBA" id="ARBA00023180"/>
    </source>
</evidence>
<feature type="region of interest" description="Disordered" evidence="12">
    <location>
        <begin position="1"/>
        <end position="53"/>
    </location>
</feature>
<dbReference type="EMBL" id="JAOTOJ010000007">
    <property type="protein sequence ID" value="KAK9398656.1"/>
    <property type="molecule type" value="Genomic_DNA"/>
</dbReference>
<dbReference type="SUPFAM" id="SSF57501">
    <property type="entry name" value="Cystine-knot cytokines"/>
    <property type="match status" value="1"/>
</dbReference>
<feature type="compositionally biased region" description="Low complexity" evidence="12">
    <location>
        <begin position="272"/>
        <end position="281"/>
    </location>
</feature>
<dbReference type="Pfam" id="PF00019">
    <property type="entry name" value="TGF_beta"/>
    <property type="match status" value="1"/>
</dbReference>
<feature type="region of interest" description="Disordered" evidence="12">
    <location>
        <begin position="150"/>
        <end position="195"/>
    </location>
</feature>
<dbReference type="PROSITE" id="PS51362">
    <property type="entry name" value="TGF_BETA_2"/>
    <property type="match status" value="1"/>
</dbReference>
<evidence type="ECO:0000313" key="15">
    <source>
        <dbReference type="Proteomes" id="UP001474421"/>
    </source>
</evidence>
<evidence type="ECO:0000256" key="7">
    <source>
        <dbReference type="ARBA" id="ARBA00022729"/>
    </source>
</evidence>
<feature type="compositionally biased region" description="Basic and acidic residues" evidence="12">
    <location>
        <begin position="571"/>
        <end position="581"/>
    </location>
</feature>
<evidence type="ECO:0000256" key="12">
    <source>
        <dbReference type="SAM" id="MobiDB-lite"/>
    </source>
</evidence>
<name>A0AAW1B8X4_CROAD</name>
<keyword evidence="4" id="KW-0202">Cytokine</keyword>
<feature type="compositionally biased region" description="Low complexity" evidence="12">
    <location>
        <begin position="175"/>
        <end position="192"/>
    </location>
</feature>
<evidence type="ECO:0000256" key="5">
    <source>
        <dbReference type="ARBA" id="ARBA00022525"/>
    </source>
</evidence>
<keyword evidence="7" id="KW-0732">Signal</keyword>
<comment type="similarity">
    <text evidence="2 11">Belongs to the TGF-beta family.</text>
</comment>
<keyword evidence="10" id="KW-0325">Glycoprotein</keyword>
<accession>A0AAW1B8X4</accession>
<comment type="caution">
    <text evidence="14">The sequence shown here is derived from an EMBL/GenBank/DDBJ whole genome shotgun (WGS) entry which is preliminary data.</text>
</comment>
<reference evidence="14 15" key="1">
    <citation type="journal article" date="2024" name="Proc. Natl. Acad. Sci. U.S.A.">
        <title>The genetic regulatory architecture and epigenomic basis for age-related changes in rattlesnake venom.</title>
        <authorList>
            <person name="Hogan M.P."/>
            <person name="Holding M.L."/>
            <person name="Nystrom G.S."/>
            <person name="Colston T.J."/>
            <person name="Bartlett D.A."/>
            <person name="Mason A.J."/>
            <person name="Ellsworth S.A."/>
            <person name="Rautsaw R.M."/>
            <person name="Lawrence K.C."/>
            <person name="Strickland J.L."/>
            <person name="He B."/>
            <person name="Fraser P."/>
            <person name="Margres M.J."/>
            <person name="Gilbert D.M."/>
            <person name="Gibbs H.L."/>
            <person name="Parkinson C.L."/>
            <person name="Rokyta D.R."/>
        </authorList>
    </citation>
    <scope>NUCLEOTIDE SEQUENCE [LARGE SCALE GENOMIC DNA]</scope>
    <source>
        <strain evidence="14">DRR0105</strain>
    </source>
</reference>
<evidence type="ECO:0000256" key="8">
    <source>
        <dbReference type="ARBA" id="ARBA00023030"/>
    </source>
</evidence>
<sequence length="769" mass="84870">MSTETQKTVWVPIKQRRLPLPRQEPRPEQGSLEGPNPQAPSSWGKIRTGGRTNRCCRSDLSPAQLYRLGRPAAAGSPQQLRVGRKQSQPACLPALLPPLFSARSSSQALWIALASRAGARALRPAWLREEAARLAAASPALRVLHTRTHPHTHTHTHTHTPYKTQPRAAPAPLQAGAKEPAGAAAAGAARARAPPPPVALCASFCPRPAGKYLRQVESRRPHSPPPRQPSSRPPLPWFPATPHPRPWQRRGSAALARLPLPPRAPELDGRLSSESSSSSFSGTPRRDGMAGSPRALLWWCLWLSCSLVAEGSGERPGGLGQRSVGGGRGVGGRRSRAAEPEAEVEQPAPPVVVSAGDKVSEHMLRLYVRYSGRAQDSEAPGTSRLLHLQEGNTVRSFRALPPGILGSKEVYVFNLTSLTKSENILSALLHYYVGDLQNSSTHCPQPNTCSHLGPQKSELQIRLLLFSSQSSANQSRTLGRYLVNISTALQDDHLWQCKNITQDLSRAKERDHLMIGVQMASVGQPPWKSLHLRYEPYILVYANDSAISEPESVVSSLQGHWNPPSGTVPKLDSRSISDLRGQRPKRSTSFLLPLQNNELPGAEYQYSEDEGWEERKHYKTLQPRLAERAKGKKKPRKHSHPKSQTLQFDEQTLKKARRKQWNEPRSCSRRYLKVDFADIGWSEWIISPKSFDAYYCSGECQFPIPKALKPSNHATIQSIVRAVGVVSGIPEPCCVPDKMSPLSILFFDENKNVVLKVYPNMTVESCACR</sequence>
<dbReference type="GO" id="GO:0005615">
    <property type="term" value="C:extracellular space"/>
    <property type="evidence" value="ECO:0007669"/>
    <property type="project" value="UniProtKB-KW"/>
</dbReference>
<dbReference type="InterPro" id="IPR029034">
    <property type="entry name" value="Cystine-knot_cytokine"/>
</dbReference>
<dbReference type="PANTHER" id="PTHR11848">
    <property type="entry name" value="TGF-BETA FAMILY"/>
    <property type="match status" value="1"/>
</dbReference>
<evidence type="ECO:0000256" key="6">
    <source>
        <dbReference type="ARBA" id="ARBA00022685"/>
    </source>
</evidence>
<feature type="compositionally biased region" description="Pro residues" evidence="12">
    <location>
        <begin position="223"/>
        <end position="245"/>
    </location>
</feature>
<dbReference type="GO" id="GO:0005125">
    <property type="term" value="F:cytokine activity"/>
    <property type="evidence" value="ECO:0007669"/>
    <property type="project" value="UniProtKB-KW"/>
</dbReference>
<feature type="compositionally biased region" description="Basic residues" evidence="12">
    <location>
        <begin position="630"/>
        <end position="641"/>
    </location>
</feature>
<keyword evidence="9" id="KW-1015">Disulfide bond</keyword>
<dbReference type="PROSITE" id="PS00250">
    <property type="entry name" value="TGF_BETA_1"/>
    <property type="match status" value="1"/>
</dbReference>
<feature type="compositionally biased region" description="Gly residues" evidence="12">
    <location>
        <begin position="314"/>
        <end position="332"/>
    </location>
</feature>
<feature type="domain" description="TGF-beta family profile" evidence="13">
    <location>
        <begin position="657"/>
        <end position="769"/>
    </location>
</feature>
<feature type="compositionally biased region" description="Low complexity" evidence="12">
    <location>
        <begin position="249"/>
        <end position="258"/>
    </location>
</feature>
<dbReference type="InterPro" id="IPR001839">
    <property type="entry name" value="TGF-b_C"/>
</dbReference>
<dbReference type="InterPro" id="IPR017948">
    <property type="entry name" value="TGFb_CS"/>
</dbReference>
<dbReference type="PANTHER" id="PTHR11848:SF144">
    <property type="entry name" value="BONE MORPHOGENETIC PROTEIN 3"/>
    <property type="match status" value="1"/>
</dbReference>
<keyword evidence="15" id="KW-1185">Reference proteome</keyword>
<dbReference type="InterPro" id="IPR015615">
    <property type="entry name" value="TGF-beta-rel"/>
</dbReference>
<keyword evidence="5" id="KW-0964">Secreted</keyword>
<evidence type="ECO:0000256" key="11">
    <source>
        <dbReference type="RuleBase" id="RU000354"/>
    </source>
</evidence>
<feature type="region of interest" description="Disordered" evidence="12">
    <location>
        <begin position="556"/>
        <end position="592"/>
    </location>
</feature>
<dbReference type="CDD" id="cd13763">
    <property type="entry name" value="TGF_beta_BMP3_like"/>
    <property type="match status" value="1"/>
</dbReference>
<dbReference type="FunFam" id="2.10.90.10:FF:000008">
    <property type="entry name" value="Bone morphogenetic protein 3"/>
    <property type="match status" value="1"/>
</dbReference>
<evidence type="ECO:0000259" key="13">
    <source>
        <dbReference type="PROSITE" id="PS51362"/>
    </source>
</evidence>
<dbReference type="AlphaFoldDB" id="A0AAW1B8X4"/>
<feature type="region of interest" description="Disordered" evidence="12">
    <location>
        <begin position="624"/>
        <end position="661"/>
    </location>
</feature>
<dbReference type="Gene3D" id="2.10.90.10">
    <property type="entry name" value="Cystine-knot cytokines"/>
    <property type="match status" value="1"/>
</dbReference>
<proteinExistence type="inferred from homology"/>
<feature type="region of interest" description="Disordered" evidence="12">
    <location>
        <begin position="312"/>
        <end position="348"/>
    </location>
</feature>
<gene>
    <name evidence="14" type="ORF">NXF25_013625</name>
</gene>
<feature type="region of interest" description="Disordered" evidence="12">
    <location>
        <begin position="215"/>
        <end position="289"/>
    </location>
</feature>
<evidence type="ECO:0000256" key="4">
    <source>
        <dbReference type="ARBA" id="ARBA00022514"/>
    </source>
</evidence>
<keyword evidence="8 11" id="KW-0339">Growth factor</keyword>
<evidence type="ECO:0000256" key="9">
    <source>
        <dbReference type="ARBA" id="ARBA00023157"/>
    </source>
</evidence>
<evidence type="ECO:0000256" key="3">
    <source>
        <dbReference type="ARBA" id="ARBA00013361"/>
    </source>
</evidence>
<feature type="compositionally biased region" description="Basic residues" evidence="12">
    <location>
        <begin position="150"/>
        <end position="160"/>
    </location>
</feature>
<evidence type="ECO:0000256" key="2">
    <source>
        <dbReference type="ARBA" id="ARBA00006656"/>
    </source>
</evidence>
<dbReference type="SMART" id="SM00204">
    <property type="entry name" value="TGFB"/>
    <property type="match status" value="1"/>
</dbReference>